<accession>A0A7Y4NYL9</accession>
<dbReference type="GO" id="GO:0003700">
    <property type="term" value="F:DNA-binding transcription factor activity"/>
    <property type="evidence" value="ECO:0007669"/>
    <property type="project" value="TreeGrafter"/>
</dbReference>
<dbReference type="Proteomes" id="UP000534306">
    <property type="component" value="Unassembled WGS sequence"/>
</dbReference>
<dbReference type="PRINTS" id="PR00455">
    <property type="entry name" value="HTHTETR"/>
</dbReference>
<organism evidence="7 8">
    <name type="scientific">Kribbella sandramycini</name>
    <dbReference type="NCBI Taxonomy" id="60450"/>
    <lineage>
        <taxon>Bacteria</taxon>
        <taxon>Bacillati</taxon>
        <taxon>Actinomycetota</taxon>
        <taxon>Actinomycetes</taxon>
        <taxon>Propionibacteriales</taxon>
        <taxon>Kribbellaceae</taxon>
        <taxon>Kribbella</taxon>
    </lineage>
</organism>
<dbReference type="Proteomes" id="UP000553957">
    <property type="component" value="Unassembled WGS sequence"/>
</dbReference>
<dbReference type="EMBL" id="JACHKF010000001">
    <property type="protein sequence ID" value="MBB6569495.1"/>
    <property type="molecule type" value="Genomic_DNA"/>
</dbReference>
<keyword evidence="8" id="KW-1185">Reference proteome</keyword>
<dbReference type="AlphaFoldDB" id="A0A7Y4NYL9"/>
<keyword evidence="3" id="KW-0804">Transcription</keyword>
<comment type="caution">
    <text evidence="7">The sequence shown here is derived from an EMBL/GenBank/DDBJ whole genome shotgun (WGS) entry which is preliminary data.</text>
</comment>
<evidence type="ECO:0000256" key="3">
    <source>
        <dbReference type="ARBA" id="ARBA00023163"/>
    </source>
</evidence>
<evidence type="ECO:0000313" key="6">
    <source>
        <dbReference type="EMBL" id="MBB6569495.1"/>
    </source>
</evidence>
<dbReference type="PANTHER" id="PTHR30055:SF238">
    <property type="entry name" value="MYCOFACTOCIN BIOSYNTHESIS TRANSCRIPTIONAL REGULATOR MFTR-RELATED"/>
    <property type="match status" value="1"/>
</dbReference>
<dbReference type="Pfam" id="PF00440">
    <property type="entry name" value="TetR_N"/>
    <property type="match status" value="1"/>
</dbReference>
<dbReference type="PANTHER" id="PTHR30055">
    <property type="entry name" value="HTH-TYPE TRANSCRIPTIONAL REGULATOR RUTR"/>
    <property type="match status" value="1"/>
</dbReference>
<dbReference type="GO" id="GO:0000976">
    <property type="term" value="F:transcription cis-regulatory region binding"/>
    <property type="evidence" value="ECO:0007669"/>
    <property type="project" value="TreeGrafter"/>
</dbReference>
<keyword evidence="1" id="KW-0805">Transcription regulation</keyword>
<reference evidence="6 9" key="2">
    <citation type="submission" date="2020-08" db="EMBL/GenBank/DDBJ databases">
        <title>Sequencing the genomes of 1000 actinobacteria strains.</title>
        <authorList>
            <person name="Klenk H.-P."/>
        </authorList>
    </citation>
    <scope>NUCLEOTIDE SEQUENCE [LARGE SCALE GENOMIC DNA]</scope>
    <source>
        <strain evidence="6 9">DSM 15626</strain>
    </source>
</reference>
<feature type="domain" description="HTH tetR-type" evidence="5">
    <location>
        <begin position="6"/>
        <end position="66"/>
    </location>
</feature>
<evidence type="ECO:0000256" key="2">
    <source>
        <dbReference type="ARBA" id="ARBA00023125"/>
    </source>
</evidence>
<evidence type="ECO:0000256" key="4">
    <source>
        <dbReference type="PROSITE-ProRule" id="PRU00335"/>
    </source>
</evidence>
<evidence type="ECO:0000313" key="9">
    <source>
        <dbReference type="Proteomes" id="UP000553957"/>
    </source>
</evidence>
<reference evidence="7 8" key="1">
    <citation type="submission" date="2020-05" db="EMBL/GenBank/DDBJ databases">
        <title>Genome sequence of Kribbella sandramycini ATCC 39419.</title>
        <authorList>
            <person name="Maclea K.S."/>
            <person name="Fair J.L."/>
        </authorList>
    </citation>
    <scope>NUCLEOTIDE SEQUENCE [LARGE SCALE GENOMIC DNA]</scope>
    <source>
        <strain evidence="7 8">ATCC 39419</strain>
    </source>
</reference>
<dbReference type="Gene3D" id="1.10.357.10">
    <property type="entry name" value="Tetracycline Repressor, domain 2"/>
    <property type="match status" value="1"/>
</dbReference>
<sequence length="189" mass="20569">MARWEPEPRERLLRAALELFEEQGYDSTTVVQIATRAGLTKSTFFRHYPDKREVLFAGEDLLCRLTADGIAAAEEAATPLEAVVAALQAAAEAFVEGRRDYGPRLIAVIAGNRELRERSAMKEAAITAAMAEALQKRGVAERTALIAAELGGLAMHRAYALWASPANRSEFAELAQQELAELRSAAADL</sequence>
<keyword evidence="2 4" id="KW-0238">DNA-binding</keyword>
<dbReference type="InterPro" id="IPR050109">
    <property type="entry name" value="HTH-type_TetR-like_transc_reg"/>
</dbReference>
<protein>
    <submittedName>
        <fullName evidence="6 7">AcrR family transcriptional regulator</fullName>
    </submittedName>
</protein>
<feature type="DNA-binding region" description="H-T-H motif" evidence="4">
    <location>
        <begin position="29"/>
        <end position="48"/>
    </location>
</feature>
<evidence type="ECO:0000313" key="7">
    <source>
        <dbReference type="EMBL" id="NOL40671.1"/>
    </source>
</evidence>
<dbReference type="EMBL" id="JABJRC010000002">
    <property type="protein sequence ID" value="NOL40671.1"/>
    <property type="molecule type" value="Genomic_DNA"/>
</dbReference>
<proteinExistence type="predicted"/>
<evidence type="ECO:0000313" key="8">
    <source>
        <dbReference type="Proteomes" id="UP000534306"/>
    </source>
</evidence>
<evidence type="ECO:0000256" key="1">
    <source>
        <dbReference type="ARBA" id="ARBA00023015"/>
    </source>
</evidence>
<evidence type="ECO:0000259" key="5">
    <source>
        <dbReference type="PROSITE" id="PS50977"/>
    </source>
</evidence>
<name>A0A7Y4NYL9_9ACTN</name>
<gene>
    <name evidence="6" type="ORF">HNR71_005132</name>
    <name evidence="7" type="ORF">HPO96_10480</name>
</gene>
<dbReference type="RefSeq" id="WP_171673158.1">
    <property type="nucleotide sequence ID" value="NZ_BAAAGT010000002.1"/>
</dbReference>
<dbReference type="SUPFAM" id="SSF46689">
    <property type="entry name" value="Homeodomain-like"/>
    <property type="match status" value="1"/>
</dbReference>
<dbReference type="InterPro" id="IPR009057">
    <property type="entry name" value="Homeodomain-like_sf"/>
</dbReference>
<dbReference type="InterPro" id="IPR001647">
    <property type="entry name" value="HTH_TetR"/>
</dbReference>
<dbReference type="PROSITE" id="PS50977">
    <property type="entry name" value="HTH_TETR_2"/>
    <property type="match status" value="1"/>
</dbReference>